<gene>
    <name evidence="2" type="ORF">BJY01DRAFT_159619</name>
</gene>
<accession>A0ABR4KY36</accession>
<evidence type="ECO:0000313" key="3">
    <source>
        <dbReference type="Proteomes" id="UP001610446"/>
    </source>
</evidence>
<feature type="region of interest" description="Disordered" evidence="1">
    <location>
        <begin position="1"/>
        <end position="25"/>
    </location>
</feature>
<feature type="compositionally biased region" description="Polar residues" evidence="1">
    <location>
        <begin position="1"/>
        <end position="15"/>
    </location>
</feature>
<evidence type="ECO:0008006" key="4">
    <source>
        <dbReference type="Google" id="ProtNLM"/>
    </source>
</evidence>
<reference evidence="2 3" key="1">
    <citation type="submission" date="2024-07" db="EMBL/GenBank/DDBJ databases">
        <title>Section-level genome sequencing and comparative genomics of Aspergillus sections Usti and Cavernicolus.</title>
        <authorList>
            <consortium name="Lawrence Berkeley National Laboratory"/>
            <person name="Nybo J.L."/>
            <person name="Vesth T.C."/>
            <person name="Theobald S."/>
            <person name="Frisvad J.C."/>
            <person name="Larsen T.O."/>
            <person name="Kjaerboelling I."/>
            <person name="Rothschild-Mancinelli K."/>
            <person name="Lyhne E.K."/>
            <person name="Kogle M.E."/>
            <person name="Barry K."/>
            <person name="Clum A."/>
            <person name="Na H."/>
            <person name="Ledsgaard L."/>
            <person name="Lin J."/>
            <person name="Lipzen A."/>
            <person name="Kuo A."/>
            <person name="Riley R."/>
            <person name="Mondo S."/>
            <person name="Labutti K."/>
            <person name="Haridas S."/>
            <person name="Pangalinan J."/>
            <person name="Salamov A.A."/>
            <person name="Simmons B.A."/>
            <person name="Magnuson J.K."/>
            <person name="Chen J."/>
            <person name="Drula E."/>
            <person name="Henrissat B."/>
            <person name="Wiebenga A."/>
            <person name="Lubbers R.J."/>
            <person name="Gomes A.C."/>
            <person name="Makela M.R."/>
            <person name="Stajich J."/>
            <person name="Grigoriev I.V."/>
            <person name="Mortensen U.H."/>
            <person name="De Vries R.P."/>
            <person name="Baker S.E."/>
            <person name="Andersen M.R."/>
        </authorList>
    </citation>
    <scope>NUCLEOTIDE SEQUENCE [LARGE SCALE GENOMIC DNA]</scope>
    <source>
        <strain evidence="2 3">CBS 123904</strain>
    </source>
</reference>
<evidence type="ECO:0000256" key="1">
    <source>
        <dbReference type="SAM" id="MobiDB-lite"/>
    </source>
</evidence>
<keyword evidence="3" id="KW-1185">Reference proteome</keyword>
<dbReference type="PANTHER" id="PTHR40619:SF3">
    <property type="entry name" value="FUNGAL STAND N-TERMINAL GOODBYE DOMAIN-CONTAINING PROTEIN"/>
    <property type="match status" value="1"/>
</dbReference>
<dbReference type="Proteomes" id="UP001610446">
    <property type="component" value="Unassembled WGS sequence"/>
</dbReference>
<feature type="region of interest" description="Disordered" evidence="1">
    <location>
        <begin position="593"/>
        <end position="613"/>
    </location>
</feature>
<name>A0ABR4KY36_9EURO</name>
<proteinExistence type="predicted"/>
<comment type="caution">
    <text evidence="2">The sequence shown here is derived from an EMBL/GenBank/DDBJ whole genome shotgun (WGS) entry which is preliminary data.</text>
</comment>
<protein>
    <recommendedName>
        <fullName evidence="4">Fungal STAND N-terminal Goodbye domain-containing protein</fullName>
    </recommendedName>
</protein>
<dbReference type="EMBL" id="JBFXLU010000005">
    <property type="protein sequence ID" value="KAL2857195.1"/>
    <property type="molecule type" value="Genomic_DNA"/>
</dbReference>
<evidence type="ECO:0000313" key="2">
    <source>
        <dbReference type="EMBL" id="KAL2857195.1"/>
    </source>
</evidence>
<sequence length="613" mass="69575">MGPHPNNSGQSNVTNFMRGLDGRDHPALDTRVRTGVAYDPGKRRWTRTLKANASTSDDDLNEIYKECFIARDTFLEIVDNYRQKNGQQPIQRNLSYDWRDVETTMTQACDVLDKLAASDQEVQGFTGKIRNAFRAFCRNAKDAKAFIAFIPTNFGFSAALCAGLQTVFTAMEQAGYHRGVVYRTLERLPAILNDRAVSLENLPEDEEIHRRMANLYEATLKTLQTILKWFYKNPLKSGLRALVKPTAQSDKLNDCLEEVKWWAEQVKERALFLTQKLGDQSLQLQYETVYLQQAAIDMQNHVGGDLQEVLRRLEVLNDLATVLVDTANQISTRMQHSRQQHKEAPRIKSRPVTPPGVIEDILNHFEYDASLIPRDCTTLLRLNPDKDDLDEDRIMSMIQSPRLRSWLAVDEISTLLINGQGPRATSKSETSYAAAKLVESLIRIAAEKPNIITLAYFCGQHQRLSLDVYANPSELVMSLLLQLIDGYRGFSQGELQRCLQDVDPRSVISLCQAFKRLVGRLPPDVFLYIVVDGLSFFSEPADRGAQTATLVQQLVKLQQEATKTTVKLLFTCPTRATFVEDVFAEEEIVNLPRQPKPSQSSQSRWKNFLVNRQ</sequence>
<feature type="compositionally biased region" description="Low complexity" evidence="1">
    <location>
        <begin position="593"/>
        <end position="604"/>
    </location>
</feature>
<dbReference type="PANTHER" id="PTHR40619">
    <property type="entry name" value="FUNGAL STAND N-TERMINAL GOODBYE DOMAIN-CONTAINING PROTEIN"/>
    <property type="match status" value="1"/>
</dbReference>
<organism evidence="2 3">
    <name type="scientific">Aspergillus pseudoustus</name>
    <dbReference type="NCBI Taxonomy" id="1810923"/>
    <lineage>
        <taxon>Eukaryota</taxon>
        <taxon>Fungi</taxon>
        <taxon>Dikarya</taxon>
        <taxon>Ascomycota</taxon>
        <taxon>Pezizomycotina</taxon>
        <taxon>Eurotiomycetes</taxon>
        <taxon>Eurotiomycetidae</taxon>
        <taxon>Eurotiales</taxon>
        <taxon>Aspergillaceae</taxon>
        <taxon>Aspergillus</taxon>
        <taxon>Aspergillus subgen. Nidulantes</taxon>
    </lineage>
</organism>